<dbReference type="InterPro" id="IPR005000">
    <property type="entry name" value="Aldolase/citrate-lyase_domain"/>
</dbReference>
<name>A0A829Y6F6_9GAMM</name>
<proteinExistence type="predicted"/>
<gene>
    <name evidence="7" type="ORF">GCM10011487_07900</name>
</gene>
<evidence type="ECO:0000313" key="8">
    <source>
        <dbReference type="Proteomes" id="UP000445000"/>
    </source>
</evidence>
<feature type="binding site" evidence="4">
    <location>
        <position position="65"/>
    </location>
    <ligand>
        <name>substrate</name>
    </ligand>
</feature>
<dbReference type="InterPro" id="IPR040442">
    <property type="entry name" value="Pyrv_kinase-like_dom_sf"/>
</dbReference>
<dbReference type="GO" id="GO:0000287">
    <property type="term" value="F:magnesium ion binding"/>
    <property type="evidence" value="ECO:0007669"/>
    <property type="project" value="TreeGrafter"/>
</dbReference>
<evidence type="ECO:0000256" key="1">
    <source>
        <dbReference type="ARBA" id="ARBA00001946"/>
    </source>
</evidence>
<feature type="domain" description="HpcH/HpaI aldolase/citrate lyase" evidence="6">
    <location>
        <begin position="2"/>
        <end position="220"/>
    </location>
</feature>
<dbReference type="Proteomes" id="UP000445000">
    <property type="component" value="Unassembled WGS sequence"/>
</dbReference>
<protein>
    <submittedName>
        <fullName evidence="7">Citrate lyase subunit beta</fullName>
    </submittedName>
</protein>
<comment type="caution">
    <text evidence="7">The sequence shown here is derived from an EMBL/GenBank/DDBJ whole genome shotgun (WGS) entry which is preliminary data.</text>
</comment>
<feature type="binding site" evidence="5">
    <location>
        <position position="153"/>
    </location>
    <ligand>
        <name>Mg(2+)</name>
        <dbReference type="ChEBI" id="CHEBI:18420"/>
    </ligand>
</feature>
<dbReference type="PIRSF" id="PIRSF015582">
    <property type="entry name" value="Cit_lyase_B"/>
    <property type="match status" value="1"/>
</dbReference>
<sequence>MRSKLFVPGARPELFGKALASAADAISIDLEDAVVEARKGEARAAVAEFLRSSEAQTSTKSIIVRVNALATTHFSTDVRVIASPSLALANLPKVESATEIDAAIAIVDRAFVDAGLRPTLRVLANIESPKGLRNAVAIAEHPRVAGLQLGYADLFGPFGIERRDPQHVYSVMFAVRMAAAEAGVFAYDGAFPDIKDADGFRAEAGMARRLGFLGKSCIHPSQVALANEVFRPGDTEIQQAQRLLDAAREAAGNGAGAFLLDGRMIDTPDIRRAEWVVASSRRA</sequence>
<evidence type="ECO:0000256" key="5">
    <source>
        <dbReference type="PIRSR" id="PIRSR015582-2"/>
    </source>
</evidence>
<dbReference type="AlphaFoldDB" id="A0A829Y6F6"/>
<evidence type="ECO:0000256" key="3">
    <source>
        <dbReference type="ARBA" id="ARBA00022842"/>
    </source>
</evidence>
<dbReference type="Pfam" id="PF03328">
    <property type="entry name" value="HpcH_HpaI"/>
    <property type="match status" value="1"/>
</dbReference>
<evidence type="ECO:0000259" key="6">
    <source>
        <dbReference type="Pfam" id="PF03328"/>
    </source>
</evidence>
<evidence type="ECO:0000256" key="4">
    <source>
        <dbReference type="PIRSR" id="PIRSR015582-1"/>
    </source>
</evidence>
<dbReference type="RefSeq" id="WP_161810645.1">
    <property type="nucleotide sequence ID" value="NZ_BLJN01000001.1"/>
</dbReference>
<dbReference type="Gene3D" id="3.20.20.60">
    <property type="entry name" value="Phosphoenolpyruvate-binding domains"/>
    <property type="match status" value="1"/>
</dbReference>
<accession>A0A829Y6F6</accession>
<feature type="binding site" evidence="5">
    <location>
        <position position="127"/>
    </location>
    <ligand>
        <name>Mg(2+)</name>
        <dbReference type="ChEBI" id="CHEBI:18420"/>
    </ligand>
</feature>
<dbReference type="InterPro" id="IPR015813">
    <property type="entry name" value="Pyrv/PenolPyrv_kinase-like_dom"/>
</dbReference>
<evidence type="ECO:0000313" key="7">
    <source>
        <dbReference type="EMBL" id="GFE78790.1"/>
    </source>
</evidence>
<evidence type="ECO:0000256" key="2">
    <source>
        <dbReference type="ARBA" id="ARBA00022723"/>
    </source>
</evidence>
<keyword evidence="7" id="KW-0456">Lyase</keyword>
<feature type="binding site" evidence="4">
    <location>
        <position position="127"/>
    </location>
    <ligand>
        <name>substrate</name>
    </ligand>
</feature>
<keyword evidence="3 5" id="KW-0460">Magnesium</keyword>
<keyword evidence="8" id="KW-1185">Reference proteome</keyword>
<comment type="cofactor">
    <cofactor evidence="1">
        <name>Mg(2+)</name>
        <dbReference type="ChEBI" id="CHEBI:18420"/>
    </cofactor>
</comment>
<dbReference type="GO" id="GO:0006107">
    <property type="term" value="P:oxaloacetate metabolic process"/>
    <property type="evidence" value="ECO:0007669"/>
    <property type="project" value="TreeGrafter"/>
</dbReference>
<reference evidence="8" key="1">
    <citation type="submission" date="2020-01" db="EMBL/GenBank/DDBJ databases">
        <title>'Steroidobacter agaridevorans' sp. nov., agar-degrading bacteria isolated from rhizosphere soils.</title>
        <authorList>
            <person name="Ikenaga M."/>
            <person name="Kataoka M."/>
            <person name="Murouchi A."/>
            <person name="Katsuragi S."/>
            <person name="Sakai M."/>
        </authorList>
    </citation>
    <scope>NUCLEOTIDE SEQUENCE [LARGE SCALE GENOMIC DNA]</scope>
    <source>
        <strain evidence="8">YU21-B</strain>
    </source>
</reference>
<dbReference type="PANTHER" id="PTHR32308:SF10">
    <property type="entry name" value="CITRATE LYASE SUBUNIT BETA"/>
    <property type="match status" value="1"/>
</dbReference>
<keyword evidence="2 5" id="KW-0479">Metal-binding</keyword>
<dbReference type="PANTHER" id="PTHR32308">
    <property type="entry name" value="LYASE BETA SUBUNIT, PUTATIVE (AFU_ORTHOLOGUE AFUA_4G13030)-RELATED"/>
    <property type="match status" value="1"/>
</dbReference>
<dbReference type="SUPFAM" id="SSF51621">
    <property type="entry name" value="Phosphoenolpyruvate/pyruvate domain"/>
    <property type="match status" value="1"/>
</dbReference>
<dbReference type="GO" id="GO:0016829">
    <property type="term" value="F:lyase activity"/>
    <property type="evidence" value="ECO:0007669"/>
    <property type="project" value="UniProtKB-KW"/>
</dbReference>
<dbReference type="InterPro" id="IPR011206">
    <property type="entry name" value="Citrate_lyase_beta/mcl1/mcl2"/>
</dbReference>
<dbReference type="EMBL" id="BLJN01000001">
    <property type="protein sequence ID" value="GFE78790.1"/>
    <property type="molecule type" value="Genomic_DNA"/>
</dbReference>
<organism evidence="7 8">
    <name type="scientific">Steroidobacter agaridevorans</name>
    <dbReference type="NCBI Taxonomy" id="2695856"/>
    <lineage>
        <taxon>Bacteria</taxon>
        <taxon>Pseudomonadati</taxon>
        <taxon>Pseudomonadota</taxon>
        <taxon>Gammaproteobacteria</taxon>
        <taxon>Steroidobacterales</taxon>
        <taxon>Steroidobacteraceae</taxon>
        <taxon>Steroidobacter</taxon>
    </lineage>
</organism>